<dbReference type="Pfam" id="PF13701">
    <property type="entry name" value="DDE_Tnp_1_4"/>
    <property type="match status" value="1"/>
</dbReference>
<accession>A0A934QGZ5</accession>
<reference evidence="2" key="1">
    <citation type="submission" date="2017-08" db="EMBL/GenBank/DDBJ databases">
        <authorList>
            <person name="Imhoff J.F."/>
            <person name="Rahn T."/>
            <person name="Kuenzel S."/>
            <person name="Neulinger S.C."/>
        </authorList>
    </citation>
    <scope>NUCLEOTIDE SEQUENCE</scope>
    <source>
        <strain evidence="2">DSM 9154</strain>
    </source>
</reference>
<dbReference type="AlphaFoldDB" id="A0A934QGZ5"/>
<dbReference type="Proteomes" id="UP000778970">
    <property type="component" value="Unassembled WGS sequence"/>
</dbReference>
<evidence type="ECO:0000259" key="1">
    <source>
        <dbReference type="Pfam" id="PF13701"/>
    </source>
</evidence>
<name>A0A934QGZ5_9PROT</name>
<evidence type="ECO:0000313" key="3">
    <source>
        <dbReference type="Proteomes" id="UP000778970"/>
    </source>
</evidence>
<gene>
    <name evidence="2" type="ORF">CKO21_05095</name>
</gene>
<protein>
    <recommendedName>
        <fullName evidence="1">Transposase DDE domain-containing protein</fullName>
    </recommendedName>
</protein>
<dbReference type="RefSeq" id="WP_027289465.1">
    <property type="nucleotide sequence ID" value="NZ_NRRE01000017.1"/>
</dbReference>
<proteinExistence type="predicted"/>
<evidence type="ECO:0000313" key="2">
    <source>
        <dbReference type="EMBL" id="MBK1696618.1"/>
    </source>
</evidence>
<dbReference type="EMBL" id="NRRE01000017">
    <property type="protein sequence ID" value="MBK1696618.1"/>
    <property type="molecule type" value="Genomic_DNA"/>
</dbReference>
<reference evidence="2" key="2">
    <citation type="journal article" date="2020" name="Microorganisms">
        <title>Osmotic Adaptation and Compatible Solute Biosynthesis of Phototrophic Bacteria as Revealed from Genome Analyses.</title>
        <authorList>
            <person name="Imhoff J.F."/>
            <person name="Rahn T."/>
            <person name="Kunzel S."/>
            <person name="Keller A."/>
            <person name="Neulinger S.C."/>
        </authorList>
    </citation>
    <scope>NUCLEOTIDE SEQUENCE</scope>
    <source>
        <strain evidence="2">DSM 9154</strain>
    </source>
</reference>
<feature type="domain" description="Transposase DDE" evidence="1">
    <location>
        <begin position="2"/>
        <end position="68"/>
    </location>
</feature>
<keyword evidence="3" id="KW-1185">Reference proteome</keyword>
<dbReference type="InterPro" id="IPR025668">
    <property type="entry name" value="Tnp_DDE_dom"/>
</dbReference>
<comment type="caution">
    <text evidence="2">The sequence shown here is derived from an EMBL/GenBank/DDBJ whole genome shotgun (WGS) entry which is preliminary data.</text>
</comment>
<sequence>MDRFAVCFTDGRMAGRVVHDVRTLVGQPVFGIALGYEDLNDHNDFRRDPVLGPMLGRLEARRTRLCLRPSEWCQSSRRPRARSAK</sequence>
<organism evidence="2 3">
    <name type="scientific">Rhodovibrio salinarum</name>
    <dbReference type="NCBI Taxonomy" id="1087"/>
    <lineage>
        <taxon>Bacteria</taxon>
        <taxon>Pseudomonadati</taxon>
        <taxon>Pseudomonadota</taxon>
        <taxon>Alphaproteobacteria</taxon>
        <taxon>Rhodospirillales</taxon>
        <taxon>Rhodovibrionaceae</taxon>
        <taxon>Rhodovibrio</taxon>
    </lineage>
</organism>